<evidence type="ECO:0000313" key="4">
    <source>
        <dbReference type="Proteomes" id="UP000612456"/>
    </source>
</evidence>
<feature type="compositionally biased region" description="Polar residues" evidence="1">
    <location>
        <begin position="25"/>
        <end position="36"/>
    </location>
</feature>
<dbReference type="SUPFAM" id="SSF53850">
    <property type="entry name" value="Periplasmic binding protein-like II"/>
    <property type="match status" value="1"/>
</dbReference>
<proteinExistence type="predicted"/>
<dbReference type="Pfam" id="PF01547">
    <property type="entry name" value="SBP_bac_1"/>
    <property type="match status" value="1"/>
</dbReference>
<keyword evidence="4" id="KW-1185">Reference proteome</keyword>
<dbReference type="Gene3D" id="3.40.190.10">
    <property type="entry name" value="Periplasmic binding protein-like II"/>
    <property type="match status" value="1"/>
</dbReference>
<name>A0A916ZA64_9BACL</name>
<dbReference type="PROSITE" id="PS51257">
    <property type="entry name" value="PROKAR_LIPOPROTEIN"/>
    <property type="match status" value="1"/>
</dbReference>
<dbReference type="CDD" id="cd13585">
    <property type="entry name" value="PBP2_TMBP_like"/>
    <property type="match status" value="1"/>
</dbReference>
<dbReference type="EMBL" id="BMHP01000003">
    <property type="protein sequence ID" value="GGD82464.1"/>
    <property type="molecule type" value="Genomic_DNA"/>
</dbReference>
<feature type="region of interest" description="Disordered" evidence="1">
    <location>
        <begin position="25"/>
        <end position="48"/>
    </location>
</feature>
<reference evidence="3" key="1">
    <citation type="journal article" date="2014" name="Int. J. Syst. Evol. Microbiol.">
        <title>Complete genome sequence of Corynebacterium casei LMG S-19264T (=DSM 44701T), isolated from a smear-ripened cheese.</title>
        <authorList>
            <consortium name="US DOE Joint Genome Institute (JGI-PGF)"/>
            <person name="Walter F."/>
            <person name="Albersmeier A."/>
            <person name="Kalinowski J."/>
            <person name="Ruckert C."/>
        </authorList>
    </citation>
    <scope>NUCLEOTIDE SEQUENCE</scope>
    <source>
        <strain evidence="3">CGMCC 1.15178</strain>
    </source>
</reference>
<reference evidence="3" key="2">
    <citation type="submission" date="2020-09" db="EMBL/GenBank/DDBJ databases">
        <authorList>
            <person name="Sun Q."/>
            <person name="Zhou Y."/>
        </authorList>
    </citation>
    <scope>NUCLEOTIDE SEQUENCE</scope>
    <source>
        <strain evidence="3">CGMCC 1.15178</strain>
    </source>
</reference>
<feature type="signal peptide" evidence="2">
    <location>
        <begin position="1"/>
        <end position="21"/>
    </location>
</feature>
<dbReference type="InterPro" id="IPR006059">
    <property type="entry name" value="SBP"/>
</dbReference>
<evidence type="ECO:0000313" key="3">
    <source>
        <dbReference type="EMBL" id="GGD82464.1"/>
    </source>
</evidence>
<evidence type="ECO:0000256" key="1">
    <source>
        <dbReference type="SAM" id="MobiDB-lite"/>
    </source>
</evidence>
<dbReference type="RefSeq" id="WP_188995257.1">
    <property type="nucleotide sequence ID" value="NZ_BMHP01000003.1"/>
</dbReference>
<protein>
    <submittedName>
        <fullName evidence="3">Sugar ABC transporter substrate-binding protein</fullName>
    </submittedName>
</protein>
<gene>
    <name evidence="3" type="ORF">GCM10010911_45740</name>
</gene>
<organism evidence="3 4">
    <name type="scientific">Paenibacillus nasutitermitis</name>
    <dbReference type="NCBI Taxonomy" id="1652958"/>
    <lineage>
        <taxon>Bacteria</taxon>
        <taxon>Bacillati</taxon>
        <taxon>Bacillota</taxon>
        <taxon>Bacilli</taxon>
        <taxon>Bacillales</taxon>
        <taxon>Paenibacillaceae</taxon>
        <taxon>Paenibacillus</taxon>
    </lineage>
</organism>
<dbReference type="AlphaFoldDB" id="A0A916ZA64"/>
<dbReference type="PANTHER" id="PTHR43649">
    <property type="entry name" value="ARABINOSE-BINDING PROTEIN-RELATED"/>
    <property type="match status" value="1"/>
</dbReference>
<keyword evidence="2" id="KW-0732">Signal</keyword>
<dbReference type="Proteomes" id="UP000612456">
    <property type="component" value="Unassembled WGS sequence"/>
</dbReference>
<dbReference type="InterPro" id="IPR050490">
    <property type="entry name" value="Bact_solute-bd_prot1"/>
</dbReference>
<feature type="chain" id="PRO_5039132493" evidence="2">
    <location>
        <begin position="22"/>
        <end position="468"/>
    </location>
</feature>
<sequence length="468" mass="52003">MSKKRMYPIVALLLVFSLALAGCSGNNTSPEPGTGTNKERTASEGGTQAGKKVTIRIHLAEGEISKEQIESFEAEHPNIDLERVDTDFNKLMGQIAADSDTTPDIFRLMGASEFPFYASRGFALNLQPYFDRSDYFIADDLLDTTNIFRWDGQSSGKGDIYGFPKDWAPDFNLFINKKLFEAAGIPIPSDKESLTWEQVMEYAAKLTVKEGDKVTQWGLYDPLAGGIGLNQDLMLAQLASLGQSLYTPDNNEIVLDSPEAKRIVQYWVDAVKKPVGPSSLNSDAANFIDLFSQNKLGMMIVGYWFSGLLRSNELTKSHLDDFIMLPAPVMSGGKRVEATRSGTGGIIYSKTKHPEEAWTVFEWFYGGKPADERAKSGWGLPGFKSKVELLPRETNFDKQTYAVITDDLKQLSTLPYNPYISATAFSTLLDKYMTPVYFDKDTVDGAIDKIAKEVKIQIRENKDIVGVK</sequence>
<comment type="caution">
    <text evidence="3">The sequence shown here is derived from an EMBL/GenBank/DDBJ whole genome shotgun (WGS) entry which is preliminary data.</text>
</comment>
<evidence type="ECO:0000256" key="2">
    <source>
        <dbReference type="SAM" id="SignalP"/>
    </source>
</evidence>
<accession>A0A916ZA64</accession>